<comment type="caution">
    <text evidence="10">The sequence shown here is derived from an EMBL/GenBank/DDBJ whole genome shotgun (WGS) entry which is preliminary data.</text>
</comment>
<dbReference type="EMBL" id="PFBD01000022">
    <property type="protein sequence ID" value="PIR86981.1"/>
    <property type="molecule type" value="Genomic_DNA"/>
</dbReference>
<evidence type="ECO:0000256" key="8">
    <source>
        <dbReference type="RuleBase" id="RU003656"/>
    </source>
</evidence>
<dbReference type="PANTHER" id="PTHR13822:SF10">
    <property type="entry name" value="ATP SYNTHASE EPSILON CHAIN, CHLOROPLASTIC"/>
    <property type="match status" value="1"/>
</dbReference>
<dbReference type="SUPFAM" id="SSF51344">
    <property type="entry name" value="Epsilon subunit of F1F0-ATP synthase N-terminal domain"/>
    <property type="match status" value="1"/>
</dbReference>
<accession>A0A2H0UKQ7</accession>
<dbReference type="InterPro" id="IPR020546">
    <property type="entry name" value="ATP_synth_F1_dsu/esu_N"/>
</dbReference>
<comment type="similarity">
    <text evidence="2 8">Belongs to the ATPase epsilon chain family.</text>
</comment>
<evidence type="ECO:0000256" key="2">
    <source>
        <dbReference type="ARBA" id="ARBA00005712"/>
    </source>
</evidence>
<evidence type="ECO:0000256" key="4">
    <source>
        <dbReference type="ARBA" id="ARBA00023065"/>
    </source>
</evidence>
<proteinExistence type="inferred from homology"/>
<keyword evidence="7 8" id="KW-0066">ATP synthesis</keyword>
<keyword evidence="5" id="KW-0472">Membrane</keyword>
<keyword evidence="4 8" id="KW-0406">Ion transport</keyword>
<evidence type="ECO:0000256" key="1">
    <source>
        <dbReference type="ARBA" id="ARBA00004184"/>
    </source>
</evidence>
<reference evidence="11" key="1">
    <citation type="submission" date="2017-09" db="EMBL/GenBank/DDBJ databases">
        <title>Depth-based differentiation of microbial function through sediment-hosted aquifers and enrichment of novel symbionts in the deep terrestrial subsurface.</title>
        <authorList>
            <person name="Probst A.J."/>
            <person name="Ladd B."/>
            <person name="Jarett J.K."/>
            <person name="Geller-Mcgrath D.E."/>
            <person name="Sieber C.M.K."/>
            <person name="Emerson J.B."/>
            <person name="Anantharaman K."/>
            <person name="Thomas B.C."/>
            <person name="Malmstrom R."/>
            <person name="Stieglmeier M."/>
            <person name="Klingl A."/>
            <person name="Woyke T."/>
            <person name="Ryan C.M."/>
            <person name="Banfield J.F."/>
        </authorList>
    </citation>
    <scope>NUCLEOTIDE SEQUENCE [LARGE SCALE GENOMIC DNA]</scope>
</reference>
<keyword evidence="3 8" id="KW-0813">Transport</keyword>
<dbReference type="Pfam" id="PF02823">
    <property type="entry name" value="ATP-synt_DE_N"/>
    <property type="match status" value="1"/>
</dbReference>
<evidence type="ECO:0000259" key="9">
    <source>
        <dbReference type="Pfam" id="PF02823"/>
    </source>
</evidence>
<organism evidence="10 11">
    <name type="scientific">Candidatus Harrisonbacteria bacterium CG10_big_fil_rev_8_21_14_0_10_49_15</name>
    <dbReference type="NCBI Taxonomy" id="1974587"/>
    <lineage>
        <taxon>Bacteria</taxon>
        <taxon>Candidatus Harrisoniibacteriota</taxon>
    </lineage>
</organism>
<dbReference type="GO" id="GO:0045259">
    <property type="term" value="C:proton-transporting ATP synthase complex"/>
    <property type="evidence" value="ECO:0007669"/>
    <property type="project" value="UniProtKB-KW"/>
</dbReference>
<dbReference type="GO" id="GO:0046933">
    <property type="term" value="F:proton-transporting ATP synthase activity, rotational mechanism"/>
    <property type="evidence" value="ECO:0007669"/>
    <property type="project" value="InterPro"/>
</dbReference>
<dbReference type="InterPro" id="IPR036771">
    <property type="entry name" value="ATPsynth_dsu/esu_N"/>
</dbReference>
<evidence type="ECO:0000256" key="6">
    <source>
        <dbReference type="ARBA" id="ARBA00023196"/>
    </source>
</evidence>
<dbReference type="AlphaFoldDB" id="A0A2H0UKQ7"/>
<comment type="subunit">
    <text evidence="8">F-type ATPases have 2 components, CF(1) - the catalytic core - and CF(0) - the membrane proton channel. CF(1) has five subunits: alpha(3), beta(3), gamma(1), delta(1), epsilon(1). CF(0) has three main subunits: a, b and c.</text>
</comment>
<evidence type="ECO:0000256" key="7">
    <source>
        <dbReference type="ARBA" id="ARBA00023310"/>
    </source>
</evidence>
<feature type="domain" description="ATP synthase F1 complex delta/epsilon subunit N-terminal" evidence="9">
    <location>
        <begin position="4"/>
        <end position="82"/>
    </location>
</feature>
<sequence length="83" mass="8878">MSTLDLKIVTPDGVQFSQEVESATIPTSSGQITVLPKHSPLVSELKQGKLLVRTGNKVDEFDITSGVLEVRRSGAVIILTDSV</sequence>
<evidence type="ECO:0000313" key="11">
    <source>
        <dbReference type="Proteomes" id="UP000229526"/>
    </source>
</evidence>
<name>A0A2H0UKQ7_9BACT</name>
<dbReference type="Proteomes" id="UP000229526">
    <property type="component" value="Unassembled WGS sequence"/>
</dbReference>
<evidence type="ECO:0000256" key="3">
    <source>
        <dbReference type="ARBA" id="ARBA00022448"/>
    </source>
</evidence>
<comment type="subcellular location">
    <subcellularLocation>
        <location evidence="1">Endomembrane system</location>
        <topology evidence="1">Peripheral membrane protein</topology>
    </subcellularLocation>
</comment>
<dbReference type="GO" id="GO:0012505">
    <property type="term" value="C:endomembrane system"/>
    <property type="evidence" value="ECO:0007669"/>
    <property type="project" value="UniProtKB-SubCell"/>
</dbReference>
<dbReference type="InterPro" id="IPR001469">
    <property type="entry name" value="ATP_synth_F1_dsu/esu"/>
</dbReference>
<keyword evidence="6 8" id="KW-0139">CF(1)</keyword>
<protein>
    <submittedName>
        <fullName evidence="10">ATP synthase F1 subunit epsilon</fullName>
    </submittedName>
</protein>
<dbReference type="Gene3D" id="2.60.15.10">
    <property type="entry name" value="F0F1 ATP synthase delta/epsilon subunit, N-terminal"/>
    <property type="match status" value="1"/>
</dbReference>
<gene>
    <name evidence="10" type="primary">atpC</name>
    <name evidence="10" type="ORF">COU11_03120</name>
</gene>
<dbReference type="CDD" id="cd12152">
    <property type="entry name" value="F1-ATPase_delta"/>
    <property type="match status" value="1"/>
</dbReference>
<evidence type="ECO:0000256" key="5">
    <source>
        <dbReference type="ARBA" id="ARBA00023136"/>
    </source>
</evidence>
<evidence type="ECO:0000313" key="10">
    <source>
        <dbReference type="EMBL" id="PIR86981.1"/>
    </source>
</evidence>
<dbReference type="PANTHER" id="PTHR13822">
    <property type="entry name" value="ATP SYNTHASE DELTA/EPSILON CHAIN"/>
    <property type="match status" value="1"/>
</dbReference>
<dbReference type="NCBIfam" id="TIGR01216">
    <property type="entry name" value="ATP_synt_epsi"/>
    <property type="match status" value="1"/>
</dbReference>